<evidence type="ECO:0000313" key="3">
    <source>
        <dbReference type="Proteomes" id="UP000016933"/>
    </source>
</evidence>
<gene>
    <name evidence="2" type="ORF">DOTSEDRAFT_71838</name>
</gene>
<keyword evidence="3" id="KW-1185">Reference proteome</keyword>
<dbReference type="Pfam" id="PF13583">
    <property type="entry name" value="Reprolysin_4"/>
    <property type="match status" value="1"/>
</dbReference>
<reference evidence="2 3" key="2">
    <citation type="journal article" date="2012" name="PLoS Pathog.">
        <title>Diverse lifestyles and strategies of plant pathogenesis encoded in the genomes of eighteen Dothideomycetes fungi.</title>
        <authorList>
            <person name="Ohm R.A."/>
            <person name="Feau N."/>
            <person name="Henrissat B."/>
            <person name="Schoch C.L."/>
            <person name="Horwitz B.A."/>
            <person name="Barry K.W."/>
            <person name="Condon B.J."/>
            <person name="Copeland A.C."/>
            <person name="Dhillon B."/>
            <person name="Glaser F."/>
            <person name="Hesse C.N."/>
            <person name="Kosti I."/>
            <person name="LaButti K."/>
            <person name="Lindquist E.A."/>
            <person name="Lucas S."/>
            <person name="Salamov A.A."/>
            <person name="Bradshaw R.E."/>
            <person name="Ciuffetti L."/>
            <person name="Hamelin R.C."/>
            <person name="Kema G.H.J."/>
            <person name="Lawrence C."/>
            <person name="Scott J.A."/>
            <person name="Spatafora J.W."/>
            <person name="Turgeon B.G."/>
            <person name="de Wit P.J.G.M."/>
            <person name="Zhong S."/>
            <person name="Goodwin S.B."/>
            <person name="Grigoriev I.V."/>
        </authorList>
    </citation>
    <scope>NUCLEOTIDE SEQUENCE [LARGE SCALE GENOMIC DNA]</scope>
    <source>
        <strain evidence="3">NZE10 / CBS 128990</strain>
    </source>
</reference>
<dbReference type="AlphaFoldDB" id="N1PLF1"/>
<organism evidence="2 3">
    <name type="scientific">Dothistroma septosporum (strain NZE10 / CBS 128990)</name>
    <name type="common">Red band needle blight fungus</name>
    <name type="synonym">Mycosphaerella pini</name>
    <dbReference type="NCBI Taxonomy" id="675120"/>
    <lineage>
        <taxon>Eukaryota</taxon>
        <taxon>Fungi</taxon>
        <taxon>Dikarya</taxon>
        <taxon>Ascomycota</taxon>
        <taxon>Pezizomycotina</taxon>
        <taxon>Dothideomycetes</taxon>
        <taxon>Dothideomycetidae</taxon>
        <taxon>Mycosphaerellales</taxon>
        <taxon>Mycosphaerellaceae</taxon>
        <taxon>Dothistroma</taxon>
    </lineage>
</organism>
<feature type="chain" id="PRO_5004109189" description="Peptidase metallopeptidase domain-containing protein" evidence="1">
    <location>
        <begin position="22"/>
        <end position="211"/>
    </location>
</feature>
<evidence type="ECO:0008006" key="4">
    <source>
        <dbReference type="Google" id="ProtNLM"/>
    </source>
</evidence>
<accession>N1PLF1</accession>
<name>N1PLF1_DOTSN</name>
<dbReference type="SUPFAM" id="SSF55486">
    <property type="entry name" value="Metalloproteases ('zincins'), catalytic domain"/>
    <property type="match status" value="1"/>
</dbReference>
<protein>
    <recommendedName>
        <fullName evidence="4">Peptidase metallopeptidase domain-containing protein</fullName>
    </recommendedName>
</protein>
<proteinExistence type="predicted"/>
<keyword evidence="1" id="KW-0732">Signal</keyword>
<dbReference type="OrthoDB" id="291007at2759"/>
<dbReference type="GO" id="GO:0008237">
    <property type="term" value="F:metallopeptidase activity"/>
    <property type="evidence" value="ECO:0007669"/>
    <property type="project" value="InterPro"/>
</dbReference>
<feature type="signal peptide" evidence="1">
    <location>
        <begin position="1"/>
        <end position="21"/>
    </location>
</feature>
<dbReference type="EMBL" id="KB446539">
    <property type="protein sequence ID" value="EME44151.1"/>
    <property type="molecule type" value="Genomic_DNA"/>
</dbReference>
<dbReference type="HOGENOM" id="CLU_1304830_0_0_1"/>
<dbReference type="InterPro" id="IPR024079">
    <property type="entry name" value="MetalloPept_cat_dom_sf"/>
</dbReference>
<dbReference type="Proteomes" id="UP000016933">
    <property type="component" value="Unassembled WGS sequence"/>
</dbReference>
<evidence type="ECO:0000313" key="2">
    <source>
        <dbReference type="EMBL" id="EME44151.1"/>
    </source>
</evidence>
<dbReference type="Gene3D" id="3.40.390.10">
    <property type="entry name" value="Collagenase (Catalytic Domain)"/>
    <property type="match status" value="1"/>
</dbReference>
<dbReference type="eggNOG" id="ENOG502S2ST">
    <property type="taxonomic scope" value="Eukaryota"/>
</dbReference>
<evidence type="ECO:0000256" key="1">
    <source>
        <dbReference type="SAM" id="SignalP"/>
    </source>
</evidence>
<sequence>MGSITMRFVTLALLSSGVVRSCSPRLRSDLRFRDETRLFKRWFSVGKWEVEAEGLRTTWPEKSTGMHEIRYCFMENDDYEKLNDILQAAIEVWEPAFEVSSLNIVPSSSDVPPICKPGDEHSLILMSRTQQETLGLERSSSLGYSIQDRENQVMFNLAMPGQGWSTAESQRQYDVHSMGKMRSVDTSSTDITLAHELGHAMGLAHEQVYVI</sequence>
<reference evidence="3" key="1">
    <citation type="journal article" date="2012" name="PLoS Genet.">
        <title>The genomes of the fungal plant pathogens Cladosporium fulvum and Dothistroma septosporum reveal adaptation to different hosts and lifestyles but also signatures of common ancestry.</title>
        <authorList>
            <person name="de Wit P.J.G.M."/>
            <person name="van der Burgt A."/>
            <person name="Oekmen B."/>
            <person name="Stergiopoulos I."/>
            <person name="Abd-Elsalam K.A."/>
            <person name="Aerts A.L."/>
            <person name="Bahkali A.H."/>
            <person name="Beenen H.G."/>
            <person name="Chettri P."/>
            <person name="Cox M.P."/>
            <person name="Datema E."/>
            <person name="de Vries R.P."/>
            <person name="Dhillon B."/>
            <person name="Ganley A.R."/>
            <person name="Griffiths S.A."/>
            <person name="Guo Y."/>
            <person name="Hamelin R.C."/>
            <person name="Henrissat B."/>
            <person name="Kabir M.S."/>
            <person name="Jashni M.K."/>
            <person name="Kema G."/>
            <person name="Klaubauf S."/>
            <person name="Lapidus A."/>
            <person name="Levasseur A."/>
            <person name="Lindquist E."/>
            <person name="Mehrabi R."/>
            <person name="Ohm R.A."/>
            <person name="Owen T.J."/>
            <person name="Salamov A."/>
            <person name="Schwelm A."/>
            <person name="Schijlen E."/>
            <person name="Sun H."/>
            <person name="van den Burg H.A."/>
            <person name="van Ham R.C.H.J."/>
            <person name="Zhang S."/>
            <person name="Goodwin S.B."/>
            <person name="Grigoriev I.V."/>
            <person name="Collemare J."/>
            <person name="Bradshaw R.E."/>
        </authorList>
    </citation>
    <scope>NUCLEOTIDE SEQUENCE [LARGE SCALE GENOMIC DNA]</scope>
    <source>
        <strain evidence="3">NZE10 / CBS 128990</strain>
    </source>
</reference>